<dbReference type="AlphaFoldDB" id="A0AAD9Q5L6"/>
<keyword evidence="3" id="KW-1185">Reference proteome</keyword>
<sequence length="120" mass="14099">MDNNESKFMFVHQADWQQRLLLRDGSELVLMDATYKTTKYSIPLFFICVHTSLGYKVVAQFLCQNEEKECIVEALIILKSWNLAWNPKYFMVDYSTAEINAIENKFPNISLYICEQAWQA</sequence>
<reference evidence="2" key="1">
    <citation type="journal article" date="2023" name="G3 (Bethesda)">
        <title>Whole genome assembly and annotation of the endangered Caribbean coral Acropora cervicornis.</title>
        <authorList>
            <person name="Selwyn J.D."/>
            <person name="Vollmer S.V."/>
        </authorList>
    </citation>
    <scope>NUCLEOTIDE SEQUENCE</scope>
    <source>
        <strain evidence="2">K2</strain>
    </source>
</reference>
<evidence type="ECO:0000313" key="2">
    <source>
        <dbReference type="EMBL" id="KAK2555134.1"/>
    </source>
</evidence>
<dbReference type="Pfam" id="PF21056">
    <property type="entry name" value="ZSWIM1-3_RNaseH-like"/>
    <property type="match status" value="1"/>
</dbReference>
<name>A0AAD9Q5L6_ACRCE</name>
<gene>
    <name evidence="2" type="ORF">P5673_023104</name>
</gene>
<organism evidence="2 3">
    <name type="scientific">Acropora cervicornis</name>
    <name type="common">Staghorn coral</name>
    <dbReference type="NCBI Taxonomy" id="6130"/>
    <lineage>
        <taxon>Eukaryota</taxon>
        <taxon>Metazoa</taxon>
        <taxon>Cnidaria</taxon>
        <taxon>Anthozoa</taxon>
        <taxon>Hexacorallia</taxon>
        <taxon>Scleractinia</taxon>
        <taxon>Astrocoeniina</taxon>
        <taxon>Acroporidae</taxon>
        <taxon>Acropora</taxon>
    </lineage>
</organism>
<dbReference type="InterPro" id="IPR048324">
    <property type="entry name" value="ZSWIM1-3_RNaseH-like"/>
</dbReference>
<reference evidence="2" key="2">
    <citation type="journal article" date="2023" name="Science">
        <title>Genomic signatures of disease resistance in endangered staghorn corals.</title>
        <authorList>
            <person name="Vollmer S.V."/>
            <person name="Selwyn J.D."/>
            <person name="Despard B.A."/>
            <person name="Roesel C.L."/>
        </authorList>
    </citation>
    <scope>NUCLEOTIDE SEQUENCE</scope>
    <source>
        <strain evidence="2">K2</strain>
    </source>
</reference>
<dbReference type="Proteomes" id="UP001249851">
    <property type="component" value="Unassembled WGS sequence"/>
</dbReference>
<dbReference type="PANTHER" id="PTHR47456">
    <property type="entry name" value="PHD-TYPE DOMAIN-CONTAINING PROTEIN"/>
    <property type="match status" value="1"/>
</dbReference>
<dbReference type="EMBL" id="JARQWQ010000064">
    <property type="protein sequence ID" value="KAK2555134.1"/>
    <property type="molecule type" value="Genomic_DNA"/>
</dbReference>
<dbReference type="PANTHER" id="PTHR47456:SF4">
    <property type="entry name" value="SWIM-TYPE DOMAIN-CONTAINING PROTEIN"/>
    <property type="match status" value="1"/>
</dbReference>
<accession>A0AAD9Q5L6</accession>
<protein>
    <recommendedName>
        <fullName evidence="1">ZSWIM1/3 RNaseH-like domain-containing protein</fullName>
    </recommendedName>
</protein>
<evidence type="ECO:0000313" key="3">
    <source>
        <dbReference type="Proteomes" id="UP001249851"/>
    </source>
</evidence>
<feature type="domain" description="ZSWIM1/3 RNaseH-like" evidence="1">
    <location>
        <begin position="8"/>
        <end position="110"/>
    </location>
</feature>
<evidence type="ECO:0000259" key="1">
    <source>
        <dbReference type="Pfam" id="PF21056"/>
    </source>
</evidence>
<comment type="caution">
    <text evidence="2">The sequence shown here is derived from an EMBL/GenBank/DDBJ whole genome shotgun (WGS) entry which is preliminary data.</text>
</comment>
<proteinExistence type="predicted"/>